<feature type="transmembrane region" description="Helical" evidence="6">
    <location>
        <begin position="12"/>
        <end position="33"/>
    </location>
</feature>
<dbReference type="AlphaFoldDB" id="A0A431WXX6"/>
<dbReference type="InterPro" id="IPR001204">
    <property type="entry name" value="Phos_transporter"/>
</dbReference>
<name>A0A431WXX6_9GAMM</name>
<dbReference type="RefSeq" id="WP_126519213.1">
    <property type="nucleotide sequence ID" value="NZ_RXNU01000002.1"/>
</dbReference>
<feature type="transmembrane region" description="Helical" evidence="6">
    <location>
        <begin position="345"/>
        <end position="365"/>
    </location>
</feature>
<feature type="transmembrane region" description="Helical" evidence="6">
    <location>
        <begin position="120"/>
        <end position="138"/>
    </location>
</feature>
<feature type="transmembrane region" description="Helical" evidence="6">
    <location>
        <begin position="218"/>
        <end position="237"/>
    </location>
</feature>
<gene>
    <name evidence="7" type="ORF">EKG38_05320</name>
</gene>
<dbReference type="Proteomes" id="UP000267448">
    <property type="component" value="Unassembled WGS sequence"/>
</dbReference>
<feature type="transmembrane region" description="Helical" evidence="6">
    <location>
        <begin position="186"/>
        <end position="206"/>
    </location>
</feature>
<feature type="transmembrane region" description="Helical" evidence="6">
    <location>
        <begin position="89"/>
        <end position="113"/>
    </location>
</feature>
<feature type="transmembrane region" description="Helical" evidence="6">
    <location>
        <begin position="399"/>
        <end position="421"/>
    </location>
</feature>
<comment type="similarity">
    <text evidence="6">Belongs to the inorganic phosphate transporter (PiT) (TC 2.A.20) family.</text>
</comment>
<evidence type="ECO:0000256" key="1">
    <source>
        <dbReference type="ARBA" id="ARBA00004141"/>
    </source>
</evidence>
<reference evidence="7 8" key="1">
    <citation type="submission" date="2018-12" db="EMBL/GenBank/DDBJ databases">
        <authorList>
            <person name="Yu L."/>
        </authorList>
    </citation>
    <scope>NUCLEOTIDE SEQUENCE [LARGE SCALE GENOMIC DNA]</scope>
    <source>
        <strain evidence="7 8">HAW-EB2</strain>
    </source>
</reference>
<feature type="transmembrane region" description="Helical" evidence="6">
    <location>
        <begin position="258"/>
        <end position="276"/>
    </location>
</feature>
<feature type="transmembrane region" description="Helical" evidence="6">
    <location>
        <begin position="45"/>
        <end position="65"/>
    </location>
</feature>
<dbReference type="PANTHER" id="PTHR11101">
    <property type="entry name" value="PHOSPHATE TRANSPORTER"/>
    <property type="match status" value="1"/>
</dbReference>
<keyword evidence="6" id="KW-0592">Phosphate transport</keyword>
<dbReference type="GO" id="GO:0035435">
    <property type="term" value="P:phosphate ion transmembrane transport"/>
    <property type="evidence" value="ECO:0007669"/>
    <property type="project" value="TreeGrafter"/>
</dbReference>
<feature type="transmembrane region" description="Helical" evidence="6">
    <location>
        <begin position="305"/>
        <end position="324"/>
    </location>
</feature>
<feature type="transmembrane region" description="Helical" evidence="6">
    <location>
        <begin position="144"/>
        <end position="165"/>
    </location>
</feature>
<evidence type="ECO:0000313" key="8">
    <source>
        <dbReference type="Proteomes" id="UP000267448"/>
    </source>
</evidence>
<accession>A0A431WXX6</accession>
<comment type="subcellular location">
    <subcellularLocation>
        <location evidence="1 6">Membrane</location>
        <topology evidence="1 6">Multi-pass membrane protein</topology>
    </subcellularLocation>
</comment>
<sequence length="422" mass="43530">MVDVLVTNGPMLIAIAAAFGFLMAWGIGANDVANAMGTSVGSNAITIKQAIIIAMIFEFAGAYLAGGEVTSTIRKGIIDSAYFVDSPELLVYGMISALLAAGIWLISASALGWPVSTTHSIIGAIVGFAAVGVGTDAVEWGKVAGIVGSWVVTPAISGFIAFMIFQSVQKLIFNTEDPLENAKRYVPFYMALAGFVMSLVTIKKGLKHIGLHFSSGEAYAMAFGVAVLVGIAGMFAIKRLKMSKSADLQTQFGNVEKVFAILMVVTACCMAFAHGSNDVANAIGPLAAVVSVVNSGGDIAGQSSLVWWILPLGAVGIVLGLAIFGKRVMQTIGKNITHLTPSRGFAAELAAASTVVIASGTGLPISTTQTLVGAVLGVGMARGIAAINIGVVRNIVVSWVITLPAGAGLSIMFFFMIKGIFN</sequence>
<keyword evidence="3 6" id="KW-0812">Transmembrane</keyword>
<dbReference type="OrthoDB" id="9779554at2"/>
<dbReference type="GO" id="GO:0005315">
    <property type="term" value="F:phosphate transmembrane transporter activity"/>
    <property type="evidence" value="ECO:0007669"/>
    <property type="project" value="InterPro"/>
</dbReference>
<proteinExistence type="inferred from homology"/>
<dbReference type="PANTHER" id="PTHR11101:SF80">
    <property type="entry name" value="PHOSPHATE TRANSPORTER"/>
    <property type="match status" value="1"/>
</dbReference>
<keyword evidence="5 6" id="KW-0472">Membrane</keyword>
<dbReference type="Pfam" id="PF01384">
    <property type="entry name" value="PHO4"/>
    <property type="match status" value="1"/>
</dbReference>
<evidence type="ECO:0000256" key="4">
    <source>
        <dbReference type="ARBA" id="ARBA00022989"/>
    </source>
</evidence>
<evidence type="ECO:0000256" key="6">
    <source>
        <dbReference type="RuleBase" id="RU363058"/>
    </source>
</evidence>
<keyword evidence="4 6" id="KW-1133">Transmembrane helix</keyword>
<evidence type="ECO:0000256" key="2">
    <source>
        <dbReference type="ARBA" id="ARBA00022448"/>
    </source>
</evidence>
<organism evidence="7 8">
    <name type="scientific">Shewanella canadensis</name>
    <dbReference type="NCBI Taxonomy" id="271096"/>
    <lineage>
        <taxon>Bacteria</taxon>
        <taxon>Pseudomonadati</taxon>
        <taxon>Pseudomonadota</taxon>
        <taxon>Gammaproteobacteria</taxon>
        <taxon>Alteromonadales</taxon>
        <taxon>Shewanellaceae</taxon>
        <taxon>Shewanella</taxon>
    </lineage>
</organism>
<dbReference type="GO" id="GO:0016020">
    <property type="term" value="C:membrane"/>
    <property type="evidence" value="ECO:0007669"/>
    <property type="project" value="UniProtKB-SubCell"/>
</dbReference>
<keyword evidence="2 6" id="KW-0813">Transport</keyword>
<evidence type="ECO:0000256" key="5">
    <source>
        <dbReference type="ARBA" id="ARBA00023136"/>
    </source>
</evidence>
<feature type="transmembrane region" description="Helical" evidence="6">
    <location>
        <begin position="371"/>
        <end position="392"/>
    </location>
</feature>
<keyword evidence="8" id="KW-1185">Reference proteome</keyword>
<protein>
    <recommendedName>
        <fullName evidence="6">Phosphate transporter</fullName>
    </recommendedName>
</protein>
<dbReference type="EMBL" id="RXNU01000002">
    <property type="protein sequence ID" value="RTR40143.1"/>
    <property type="molecule type" value="Genomic_DNA"/>
</dbReference>
<evidence type="ECO:0000256" key="3">
    <source>
        <dbReference type="ARBA" id="ARBA00022692"/>
    </source>
</evidence>
<comment type="caution">
    <text evidence="7">The sequence shown here is derived from an EMBL/GenBank/DDBJ whole genome shotgun (WGS) entry which is preliminary data.</text>
</comment>
<evidence type="ECO:0000313" key="7">
    <source>
        <dbReference type="EMBL" id="RTR40143.1"/>
    </source>
</evidence>